<dbReference type="InterPro" id="IPR016208">
    <property type="entry name" value="Ald_Oxase/xanthine_DH-like"/>
</dbReference>
<evidence type="ECO:0000259" key="7">
    <source>
        <dbReference type="Pfam" id="PF02738"/>
    </source>
</evidence>
<evidence type="ECO:0000313" key="9">
    <source>
        <dbReference type="EnsemblMetazoa" id="MESCA006622-PA"/>
    </source>
</evidence>
<keyword evidence="10" id="KW-1185">Reference proteome</keyword>
<feature type="domain" description="Aldehyde oxidase/xanthine dehydrogenase second molybdopterin binding" evidence="8">
    <location>
        <begin position="210"/>
        <end position="454"/>
    </location>
</feature>
<dbReference type="Pfam" id="PF20256">
    <property type="entry name" value="MoCoBD_2"/>
    <property type="match status" value="1"/>
</dbReference>
<dbReference type="OMA" id="SMSEAPY"/>
<evidence type="ECO:0000256" key="3">
    <source>
        <dbReference type="ARBA" id="ARBA00022505"/>
    </source>
</evidence>
<evidence type="ECO:0000256" key="2">
    <source>
        <dbReference type="ARBA" id="ARBA00006849"/>
    </source>
</evidence>
<sequence length="539" mass="59710">MEGQYHFTLEPQTTVCVPLEDGYKVYSSTQWMDLAQAAMSKAINVPQHKIQFEVRRVGGGYGSKAFRSSLIGCTSVLVAHLLNRPARFVQTIEAMMETLGKRFPYFTSYSATFTATGKISALTANILIDRLAVFSNTYSGGINWKPNMKVVVTDAASSTIMRGPGTFQCIAIVENIIEHIAFKLGLDSADVRLQNIDSGNPMSRLYPSFLKKCDYRNRVEKVKEFNKLNRWRKKGIATSIMEFDAQPVGAFQATVNIYHGDGTVAISHGATEMGQGLNTKVIQVAAFTLGIPMEYIKIEPSNSLNGANSTLTANSVGSENVSFAVRKCCQTLVGRLDPIKRKLKPDATWIQIIEEAHKQFVTLIASETFKPTEMLLYKLYACSCSEVEYDALTGNTTILRVDIIEDTGESLSPLIDVGQIEGAFVTGLGYWFTESLKYDRRTGRIEQIELGTTKFLEQKIYLVELVQLRENNGGFLRSKTTGEPAICLAVSAYFATRKAIEALREDIGLPRKFLNIGPPASPENNLLVSEISPKDFKLK</sequence>
<keyword evidence="5" id="KW-0411">Iron-sulfur</keyword>
<dbReference type="PANTHER" id="PTHR11908">
    <property type="entry name" value="XANTHINE DEHYDROGENASE"/>
    <property type="match status" value="1"/>
</dbReference>
<proteinExistence type="inferred from homology"/>
<accession>T1GSG4</accession>
<dbReference type="GO" id="GO:0005506">
    <property type="term" value="F:iron ion binding"/>
    <property type="evidence" value="ECO:0007669"/>
    <property type="project" value="InterPro"/>
</dbReference>
<comment type="cofactor">
    <cofactor evidence="6">
        <name>[2Fe-2S] cluster</name>
        <dbReference type="ChEBI" id="CHEBI:190135"/>
    </cofactor>
</comment>
<dbReference type="GO" id="GO:0051537">
    <property type="term" value="F:2 iron, 2 sulfur cluster binding"/>
    <property type="evidence" value="ECO:0007669"/>
    <property type="project" value="UniProtKB-KW"/>
</dbReference>
<dbReference type="PANTHER" id="PTHR11908:SF132">
    <property type="entry name" value="ALDEHYDE OXIDASE 1-RELATED"/>
    <property type="match status" value="1"/>
</dbReference>
<evidence type="ECO:0000256" key="6">
    <source>
        <dbReference type="ARBA" id="ARBA00034078"/>
    </source>
</evidence>
<dbReference type="EMBL" id="CAQQ02027709">
    <property type="status" value="NOT_ANNOTATED_CDS"/>
    <property type="molecule type" value="Genomic_DNA"/>
</dbReference>
<dbReference type="InterPro" id="IPR046867">
    <property type="entry name" value="AldOxase/xan_DH_MoCoBD2"/>
</dbReference>
<comment type="similarity">
    <text evidence="2">Belongs to the xanthine dehydrogenase family.</text>
</comment>
<reference evidence="9" key="2">
    <citation type="submission" date="2015-06" db="UniProtKB">
        <authorList>
            <consortium name="EnsemblMetazoa"/>
        </authorList>
    </citation>
    <scope>IDENTIFICATION</scope>
</reference>
<comment type="cofactor">
    <cofactor evidence="1">
        <name>Mo-molybdopterin</name>
        <dbReference type="ChEBI" id="CHEBI:71302"/>
    </cofactor>
</comment>
<dbReference type="InterPro" id="IPR008274">
    <property type="entry name" value="AldOxase/xan_DH_MoCoBD1"/>
</dbReference>
<evidence type="ECO:0000313" key="10">
    <source>
        <dbReference type="Proteomes" id="UP000015102"/>
    </source>
</evidence>
<dbReference type="Proteomes" id="UP000015102">
    <property type="component" value="Unassembled WGS sequence"/>
</dbReference>
<name>T1GSG4_MEGSC</name>
<dbReference type="AlphaFoldDB" id="T1GSG4"/>
<dbReference type="GO" id="GO:0016491">
    <property type="term" value="F:oxidoreductase activity"/>
    <property type="evidence" value="ECO:0007669"/>
    <property type="project" value="InterPro"/>
</dbReference>
<dbReference type="HOGENOM" id="CLU_001681_4_2_1"/>
<protein>
    <submittedName>
        <fullName evidence="9">Uncharacterized protein</fullName>
    </submittedName>
</protein>
<dbReference type="STRING" id="36166.T1GSG4"/>
<dbReference type="EMBL" id="CAQQ02027710">
    <property type="status" value="NOT_ANNOTATED_CDS"/>
    <property type="molecule type" value="Genomic_DNA"/>
</dbReference>
<feature type="domain" description="Aldehyde oxidase/xanthine dehydrogenase first molybdopterin binding" evidence="7">
    <location>
        <begin position="1"/>
        <end position="196"/>
    </location>
</feature>
<keyword evidence="4" id="KW-0479">Metal-binding</keyword>
<reference evidence="10" key="1">
    <citation type="submission" date="2013-02" db="EMBL/GenBank/DDBJ databases">
        <authorList>
            <person name="Hughes D."/>
        </authorList>
    </citation>
    <scope>NUCLEOTIDE SEQUENCE</scope>
    <source>
        <strain>Durham</strain>
        <strain evidence="10">NC isolate 2 -- Noor lab</strain>
    </source>
</reference>
<dbReference type="SUPFAM" id="SSF56003">
    <property type="entry name" value="Molybdenum cofactor-binding domain"/>
    <property type="match status" value="1"/>
</dbReference>
<organism evidence="9 10">
    <name type="scientific">Megaselia scalaris</name>
    <name type="common">Humpbacked fly</name>
    <name type="synonym">Phora scalaris</name>
    <dbReference type="NCBI Taxonomy" id="36166"/>
    <lineage>
        <taxon>Eukaryota</taxon>
        <taxon>Metazoa</taxon>
        <taxon>Ecdysozoa</taxon>
        <taxon>Arthropoda</taxon>
        <taxon>Hexapoda</taxon>
        <taxon>Insecta</taxon>
        <taxon>Pterygota</taxon>
        <taxon>Neoptera</taxon>
        <taxon>Endopterygota</taxon>
        <taxon>Diptera</taxon>
        <taxon>Brachycera</taxon>
        <taxon>Muscomorpha</taxon>
        <taxon>Platypezoidea</taxon>
        <taxon>Phoridae</taxon>
        <taxon>Megaseliini</taxon>
        <taxon>Megaselia</taxon>
    </lineage>
</organism>
<dbReference type="Pfam" id="PF02738">
    <property type="entry name" value="MoCoBD_1"/>
    <property type="match status" value="1"/>
</dbReference>
<keyword evidence="4" id="KW-0408">Iron</keyword>
<dbReference type="Gene3D" id="3.30.365.10">
    <property type="entry name" value="Aldehyde oxidase/xanthine dehydrogenase, molybdopterin binding domain"/>
    <property type="match status" value="4"/>
</dbReference>
<dbReference type="EnsemblMetazoa" id="MESCA006622-RA">
    <property type="protein sequence ID" value="MESCA006622-PA"/>
    <property type="gene ID" value="MESCA006622"/>
</dbReference>
<keyword evidence="3" id="KW-0500">Molybdenum</keyword>
<dbReference type="FunFam" id="3.30.365.10:FF:000001">
    <property type="entry name" value="Xanthine dehydrogenase oxidase"/>
    <property type="match status" value="1"/>
</dbReference>
<evidence type="ECO:0000256" key="1">
    <source>
        <dbReference type="ARBA" id="ARBA00001924"/>
    </source>
</evidence>
<evidence type="ECO:0000256" key="4">
    <source>
        <dbReference type="ARBA" id="ARBA00022714"/>
    </source>
</evidence>
<dbReference type="InterPro" id="IPR037165">
    <property type="entry name" value="AldOxase/xan_DH_Mopterin-bd_sf"/>
</dbReference>
<evidence type="ECO:0000256" key="5">
    <source>
        <dbReference type="ARBA" id="ARBA00023014"/>
    </source>
</evidence>
<dbReference type="FunFam" id="3.30.365.10:FF:000008">
    <property type="entry name" value="Aldehyde oxidase1"/>
    <property type="match status" value="1"/>
</dbReference>
<keyword evidence="4" id="KW-0001">2Fe-2S</keyword>
<evidence type="ECO:0000259" key="8">
    <source>
        <dbReference type="Pfam" id="PF20256"/>
    </source>
</evidence>